<proteinExistence type="predicted"/>
<sequence length="327" mass="34531">MSRLGAHWQVSSKCHSMLSALVRTNGIGLDQSMEEDEDGNGDEEKYIQAIKDHCIETSRIAYAVYENRALHRERSSMPTTRSSAAPLASAFGANHDGVPKSADSPGLPIRKATTRARDRTTMDVLAVPAQQSLHEHPPKAMLAEALGTCNKIELSREATLPTSLLQANPPVTAAMLGQFVPSLEFFANADFPLGLGGPNGQASIDLPFRDGAQCSHLSDMSSLSTLSSMPAASSTACPINIADSYGSSGGGVTDVFGASLLGAQGNMPDVFSVSAQGMTSSEFGNTPIAGSLYHPGLGEPNGFNSLAWNDYVSQVVRMFNSDHSNLQ</sequence>
<gene>
    <name evidence="1" type="ORF">IWW38_005364</name>
</gene>
<evidence type="ECO:0000313" key="2">
    <source>
        <dbReference type="Proteomes" id="UP001139981"/>
    </source>
</evidence>
<comment type="caution">
    <text evidence="1">The sequence shown here is derived from an EMBL/GenBank/DDBJ whole genome shotgun (WGS) entry which is preliminary data.</text>
</comment>
<evidence type="ECO:0000313" key="1">
    <source>
        <dbReference type="EMBL" id="KAJ2885002.1"/>
    </source>
</evidence>
<name>A0ACC1LVU0_9FUNG</name>
<keyword evidence="2" id="KW-1185">Reference proteome</keyword>
<accession>A0ACC1LVU0</accession>
<reference evidence="1" key="1">
    <citation type="submission" date="2022-07" db="EMBL/GenBank/DDBJ databases">
        <title>Phylogenomic reconstructions and comparative analyses of Kickxellomycotina fungi.</title>
        <authorList>
            <person name="Reynolds N.K."/>
            <person name="Stajich J.E."/>
            <person name="Barry K."/>
            <person name="Grigoriev I.V."/>
            <person name="Crous P."/>
            <person name="Smith M.E."/>
        </authorList>
    </citation>
    <scope>NUCLEOTIDE SEQUENCE</scope>
    <source>
        <strain evidence="1">CBS 190363</strain>
    </source>
</reference>
<dbReference type="Proteomes" id="UP001139981">
    <property type="component" value="Unassembled WGS sequence"/>
</dbReference>
<dbReference type="EMBL" id="JANBVB010002463">
    <property type="protein sequence ID" value="KAJ2885002.1"/>
    <property type="molecule type" value="Genomic_DNA"/>
</dbReference>
<protein>
    <submittedName>
        <fullName evidence="1">Uncharacterized protein</fullName>
    </submittedName>
</protein>
<organism evidence="1 2">
    <name type="scientific">Coemansia aciculifera</name>
    <dbReference type="NCBI Taxonomy" id="417176"/>
    <lineage>
        <taxon>Eukaryota</taxon>
        <taxon>Fungi</taxon>
        <taxon>Fungi incertae sedis</taxon>
        <taxon>Zoopagomycota</taxon>
        <taxon>Kickxellomycotina</taxon>
        <taxon>Kickxellomycetes</taxon>
        <taxon>Kickxellales</taxon>
        <taxon>Kickxellaceae</taxon>
        <taxon>Coemansia</taxon>
    </lineage>
</organism>